<dbReference type="AlphaFoldDB" id="A0AAW0E317"/>
<dbReference type="PANTHER" id="PTHR42748">
    <property type="entry name" value="NITROGEN METABOLITE REPRESSION PROTEIN NMRA FAMILY MEMBER"/>
    <property type="match status" value="1"/>
</dbReference>
<evidence type="ECO:0000259" key="3">
    <source>
        <dbReference type="Pfam" id="PF05368"/>
    </source>
</evidence>
<gene>
    <name evidence="4" type="ORF">R3P38DRAFT_2681217</name>
</gene>
<dbReference type="SUPFAM" id="SSF51735">
    <property type="entry name" value="NAD(P)-binding Rossmann-fold domains"/>
    <property type="match status" value="1"/>
</dbReference>
<evidence type="ECO:0000313" key="4">
    <source>
        <dbReference type="EMBL" id="KAK7058140.1"/>
    </source>
</evidence>
<dbReference type="CDD" id="cd05251">
    <property type="entry name" value="NmrA_like_SDR_a"/>
    <property type="match status" value="1"/>
</dbReference>
<name>A0AAW0E317_9AGAR</name>
<keyword evidence="5" id="KW-1185">Reference proteome</keyword>
<protein>
    <submittedName>
        <fullName evidence="4">NmrA domain-containing protein</fullName>
    </submittedName>
</protein>
<keyword evidence="2" id="KW-0521">NADP</keyword>
<dbReference type="Proteomes" id="UP001362999">
    <property type="component" value="Unassembled WGS sequence"/>
</dbReference>
<evidence type="ECO:0000313" key="5">
    <source>
        <dbReference type="Proteomes" id="UP001362999"/>
    </source>
</evidence>
<evidence type="ECO:0000256" key="2">
    <source>
        <dbReference type="ARBA" id="ARBA00022857"/>
    </source>
</evidence>
<dbReference type="InterPro" id="IPR051164">
    <property type="entry name" value="NmrA-like_oxidored"/>
</dbReference>
<proteinExistence type="inferred from homology"/>
<feature type="domain" description="NmrA-like" evidence="3">
    <location>
        <begin position="4"/>
        <end position="256"/>
    </location>
</feature>
<organism evidence="4 5">
    <name type="scientific">Favolaschia claudopus</name>
    <dbReference type="NCBI Taxonomy" id="2862362"/>
    <lineage>
        <taxon>Eukaryota</taxon>
        <taxon>Fungi</taxon>
        <taxon>Dikarya</taxon>
        <taxon>Basidiomycota</taxon>
        <taxon>Agaricomycotina</taxon>
        <taxon>Agaricomycetes</taxon>
        <taxon>Agaricomycetidae</taxon>
        <taxon>Agaricales</taxon>
        <taxon>Marasmiineae</taxon>
        <taxon>Mycenaceae</taxon>
        <taxon>Favolaschia</taxon>
    </lineage>
</organism>
<sequence>MPIVTVFGATGTQGSAVLEAVLTDGKYTPRAVTRNLDSAKSKALATRGIEVVVGNLWDKESLKRAIRGSEAVFGITQFWDPEVTGQDPEGKGEITQGKNLVDAAKEEGIAFFVWSSLPNATEESKGRYTHCYHLDNKYKIEQYLKASGVPHAMVLTGWFLENLWNLGGLVKTDTGYDIPMAAWEAHDKQTATWISHDLGQSVVALLNQYKDRSKGILGSSYPVVSYRFTYAEFTAAISKAIKQPVTFTTLATSGSPELDESFAFSSKIGMYNNIQAPNPDLVALGVKFATMDEFLQKEVVSRFA</sequence>
<comment type="caution">
    <text evidence="4">The sequence shown here is derived from an EMBL/GenBank/DDBJ whole genome shotgun (WGS) entry which is preliminary data.</text>
</comment>
<dbReference type="InterPro" id="IPR008030">
    <property type="entry name" value="NmrA-like"/>
</dbReference>
<dbReference type="Gene3D" id="3.90.25.10">
    <property type="entry name" value="UDP-galactose 4-epimerase, domain 1"/>
    <property type="match status" value="1"/>
</dbReference>
<dbReference type="PANTHER" id="PTHR42748:SF7">
    <property type="entry name" value="NMRA LIKE REDOX SENSOR 1-RELATED"/>
    <property type="match status" value="1"/>
</dbReference>
<dbReference type="InterPro" id="IPR036291">
    <property type="entry name" value="NAD(P)-bd_dom_sf"/>
</dbReference>
<dbReference type="EMBL" id="JAWWNJ010000004">
    <property type="protein sequence ID" value="KAK7058140.1"/>
    <property type="molecule type" value="Genomic_DNA"/>
</dbReference>
<dbReference type="Gene3D" id="3.40.50.720">
    <property type="entry name" value="NAD(P)-binding Rossmann-like Domain"/>
    <property type="match status" value="1"/>
</dbReference>
<reference evidence="4 5" key="1">
    <citation type="journal article" date="2024" name="J Genomics">
        <title>Draft genome sequencing and assembly of Favolaschia claudopus CIRM-BRFM 2984 isolated from oak limbs.</title>
        <authorList>
            <person name="Navarro D."/>
            <person name="Drula E."/>
            <person name="Chaduli D."/>
            <person name="Cazenave R."/>
            <person name="Ahrendt S."/>
            <person name="Wang J."/>
            <person name="Lipzen A."/>
            <person name="Daum C."/>
            <person name="Barry K."/>
            <person name="Grigoriev I.V."/>
            <person name="Favel A."/>
            <person name="Rosso M.N."/>
            <person name="Martin F."/>
        </authorList>
    </citation>
    <scope>NUCLEOTIDE SEQUENCE [LARGE SCALE GENOMIC DNA]</scope>
    <source>
        <strain evidence="4 5">CIRM-BRFM 2984</strain>
    </source>
</reference>
<comment type="similarity">
    <text evidence="1">Belongs to the NmrA-type oxidoreductase family.</text>
</comment>
<dbReference type="Pfam" id="PF05368">
    <property type="entry name" value="NmrA"/>
    <property type="match status" value="1"/>
</dbReference>
<accession>A0AAW0E317</accession>
<evidence type="ECO:0000256" key="1">
    <source>
        <dbReference type="ARBA" id="ARBA00006328"/>
    </source>
</evidence>